<dbReference type="SUPFAM" id="SSF56112">
    <property type="entry name" value="Protein kinase-like (PK-like)"/>
    <property type="match status" value="1"/>
</dbReference>
<feature type="non-terminal residue" evidence="7">
    <location>
        <position position="206"/>
    </location>
</feature>
<feature type="domain" description="Protein kinase" evidence="6">
    <location>
        <begin position="1"/>
        <end position="206"/>
    </location>
</feature>
<keyword evidence="4" id="KW-0418">Kinase</keyword>
<keyword evidence="1" id="KW-0723">Serine/threonine-protein kinase</keyword>
<dbReference type="PaxDb" id="35128-Thaps17480"/>
<dbReference type="GO" id="GO:0005524">
    <property type="term" value="F:ATP binding"/>
    <property type="evidence" value="ECO:0007669"/>
    <property type="project" value="UniProtKB-KW"/>
</dbReference>
<dbReference type="Proteomes" id="UP000001449">
    <property type="component" value="Chromosome 3"/>
</dbReference>
<evidence type="ECO:0000256" key="4">
    <source>
        <dbReference type="ARBA" id="ARBA00022777"/>
    </source>
</evidence>
<dbReference type="PROSITE" id="PS50011">
    <property type="entry name" value="PROTEIN_KINASE_DOM"/>
    <property type="match status" value="1"/>
</dbReference>
<accession>B8BXG4</accession>
<evidence type="ECO:0000313" key="7">
    <source>
        <dbReference type="EMBL" id="EED93702.1"/>
    </source>
</evidence>
<dbReference type="PROSITE" id="PS00109">
    <property type="entry name" value="PROTEIN_KINASE_TYR"/>
    <property type="match status" value="1"/>
</dbReference>
<feature type="non-terminal residue" evidence="7">
    <location>
        <position position="1"/>
    </location>
</feature>
<evidence type="ECO:0000256" key="5">
    <source>
        <dbReference type="ARBA" id="ARBA00022840"/>
    </source>
</evidence>
<reference evidence="7 8" key="1">
    <citation type="journal article" date="2004" name="Science">
        <title>The genome of the diatom Thalassiosira pseudonana: ecology, evolution, and metabolism.</title>
        <authorList>
            <person name="Armbrust E.V."/>
            <person name="Berges J.A."/>
            <person name="Bowler C."/>
            <person name="Green B.R."/>
            <person name="Martinez D."/>
            <person name="Putnam N.H."/>
            <person name="Zhou S."/>
            <person name="Allen A.E."/>
            <person name="Apt K.E."/>
            <person name="Bechner M."/>
            <person name="Brzezinski M.A."/>
            <person name="Chaal B.K."/>
            <person name="Chiovitti A."/>
            <person name="Davis A.K."/>
            <person name="Demarest M.S."/>
            <person name="Detter J.C."/>
            <person name="Glavina T."/>
            <person name="Goodstein D."/>
            <person name="Hadi M.Z."/>
            <person name="Hellsten U."/>
            <person name="Hildebrand M."/>
            <person name="Jenkins B.D."/>
            <person name="Jurka J."/>
            <person name="Kapitonov V.V."/>
            <person name="Kroger N."/>
            <person name="Lau W.W."/>
            <person name="Lane T.W."/>
            <person name="Larimer F.W."/>
            <person name="Lippmeier J.C."/>
            <person name="Lucas S."/>
            <person name="Medina M."/>
            <person name="Montsant A."/>
            <person name="Obornik M."/>
            <person name="Parker M.S."/>
            <person name="Palenik B."/>
            <person name="Pazour G.J."/>
            <person name="Richardson P.M."/>
            <person name="Rynearson T.A."/>
            <person name="Saito M.A."/>
            <person name="Schwartz D.C."/>
            <person name="Thamatrakoln K."/>
            <person name="Valentin K."/>
            <person name="Vardi A."/>
            <person name="Wilkerson F.P."/>
            <person name="Rokhsar D.S."/>
        </authorList>
    </citation>
    <scope>NUCLEOTIDE SEQUENCE [LARGE SCALE GENOMIC DNA]</scope>
    <source>
        <strain evidence="7 8">CCMP1335</strain>
    </source>
</reference>
<dbReference type="InterPro" id="IPR008266">
    <property type="entry name" value="Tyr_kinase_AS"/>
</dbReference>
<name>B8BXG4_THAPS</name>
<dbReference type="GO" id="GO:0004674">
    <property type="term" value="F:protein serine/threonine kinase activity"/>
    <property type="evidence" value="ECO:0007669"/>
    <property type="project" value="UniProtKB-KW"/>
</dbReference>
<evidence type="ECO:0000313" key="8">
    <source>
        <dbReference type="Proteomes" id="UP000001449"/>
    </source>
</evidence>
<keyword evidence="3" id="KW-0547">Nucleotide-binding</keyword>
<dbReference type="InterPro" id="IPR000719">
    <property type="entry name" value="Prot_kinase_dom"/>
</dbReference>
<protein>
    <recommendedName>
        <fullName evidence="6">Protein kinase domain-containing protein</fullName>
    </recommendedName>
</protein>
<evidence type="ECO:0000259" key="6">
    <source>
        <dbReference type="PROSITE" id="PS50011"/>
    </source>
</evidence>
<keyword evidence="2" id="KW-0808">Transferase</keyword>
<sequence>LIMKLLSCFHDANYLYSVLELCAGGTLYDLLQSESTTCNQNNLSSVLERSWVQYYSGQILRALEYLHQRGVVHRDLSPKNIVLTLKGEIKLGDFGAAISTSTPRTVDFVGTADYVSPEMIHGYTNDTTTIIPKQYPAIDLWSFGCLISHMIVGESPFHAASDHLAFLRVIDYEKGEIDLDFTSVHDESAKDLISSLLSKEPLARTG</sequence>
<gene>
    <name evidence="7" type="ORF">THAPSDRAFT_17480</name>
</gene>
<dbReference type="AlphaFoldDB" id="B8BXG4"/>
<dbReference type="GeneID" id="7444721"/>
<evidence type="ECO:0000256" key="1">
    <source>
        <dbReference type="ARBA" id="ARBA00022527"/>
    </source>
</evidence>
<dbReference type="KEGG" id="tps:THAPSDRAFT_17480"/>
<dbReference type="HOGENOM" id="CLU_000288_63_0_1"/>
<keyword evidence="8" id="KW-1185">Reference proteome</keyword>
<dbReference type="PANTHER" id="PTHR24353">
    <property type="entry name" value="CYCLIC NUCLEOTIDE-DEPENDENT PROTEIN KINASE"/>
    <property type="match status" value="1"/>
</dbReference>
<keyword evidence="5" id="KW-0067">ATP-binding</keyword>
<evidence type="ECO:0000256" key="3">
    <source>
        <dbReference type="ARBA" id="ARBA00022741"/>
    </source>
</evidence>
<dbReference type="RefSeq" id="XP_002288266.1">
    <property type="nucleotide sequence ID" value="XM_002288230.1"/>
</dbReference>
<evidence type="ECO:0000256" key="2">
    <source>
        <dbReference type="ARBA" id="ARBA00022679"/>
    </source>
</evidence>
<dbReference type="STRING" id="35128.B8BXG4"/>
<organism evidence="7 8">
    <name type="scientific">Thalassiosira pseudonana</name>
    <name type="common">Marine diatom</name>
    <name type="synonym">Cyclotella nana</name>
    <dbReference type="NCBI Taxonomy" id="35128"/>
    <lineage>
        <taxon>Eukaryota</taxon>
        <taxon>Sar</taxon>
        <taxon>Stramenopiles</taxon>
        <taxon>Ochrophyta</taxon>
        <taxon>Bacillariophyta</taxon>
        <taxon>Coscinodiscophyceae</taxon>
        <taxon>Thalassiosirophycidae</taxon>
        <taxon>Thalassiosirales</taxon>
        <taxon>Thalassiosiraceae</taxon>
        <taxon>Thalassiosira</taxon>
    </lineage>
</organism>
<dbReference type="InterPro" id="IPR011009">
    <property type="entry name" value="Kinase-like_dom_sf"/>
</dbReference>
<proteinExistence type="predicted"/>
<dbReference type="eggNOG" id="KOG0592">
    <property type="taxonomic scope" value="Eukaryota"/>
</dbReference>
<dbReference type="Pfam" id="PF00069">
    <property type="entry name" value="Pkinase"/>
    <property type="match status" value="1"/>
</dbReference>
<dbReference type="InParanoid" id="B8BXG4"/>
<dbReference type="EMBL" id="CM000640">
    <property type="protein sequence ID" value="EED93702.1"/>
    <property type="molecule type" value="Genomic_DNA"/>
</dbReference>
<reference evidence="7 8" key="2">
    <citation type="journal article" date="2008" name="Nature">
        <title>The Phaeodactylum genome reveals the evolutionary history of diatom genomes.</title>
        <authorList>
            <person name="Bowler C."/>
            <person name="Allen A.E."/>
            <person name="Badger J.H."/>
            <person name="Grimwood J."/>
            <person name="Jabbari K."/>
            <person name="Kuo A."/>
            <person name="Maheswari U."/>
            <person name="Martens C."/>
            <person name="Maumus F."/>
            <person name="Otillar R.P."/>
            <person name="Rayko E."/>
            <person name="Salamov A."/>
            <person name="Vandepoele K."/>
            <person name="Beszteri B."/>
            <person name="Gruber A."/>
            <person name="Heijde M."/>
            <person name="Katinka M."/>
            <person name="Mock T."/>
            <person name="Valentin K."/>
            <person name="Verret F."/>
            <person name="Berges J.A."/>
            <person name="Brownlee C."/>
            <person name="Cadoret J.P."/>
            <person name="Chiovitti A."/>
            <person name="Choi C.J."/>
            <person name="Coesel S."/>
            <person name="De Martino A."/>
            <person name="Detter J.C."/>
            <person name="Durkin C."/>
            <person name="Falciatore A."/>
            <person name="Fournet J."/>
            <person name="Haruta M."/>
            <person name="Huysman M.J."/>
            <person name="Jenkins B.D."/>
            <person name="Jiroutova K."/>
            <person name="Jorgensen R.E."/>
            <person name="Joubert Y."/>
            <person name="Kaplan A."/>
            <person name="Kroger N."/>
            <person name="Kroth P.G."/>
            <person name="La Roche J."/>
            <person name="Lindquist E."/>
            <person name="Lommer M."/>
            <person name="Martin-Jezequel V."/>
            <person name="Lopez P.J."/>
            <person name="Lucas S."/>
            <person name="Mangogna M."/>
            <person name="McGinnis K."/>
            <person name="Medlin L.K."/>
            <person name="Montsant A."/>
            <person name="Oudot-Le Secq M.P."/>
            <person name="Napoli C."/>
            <person name="Obornik M."/>
            <person name="Parker M.S."/>
            <person name="Petit J.L."/>
            <person name="Porcel B.M."/>
            <person name="Poulsen N."/>
            <person name="Robison M."/>
            <person name="Rychlewski L."/>
            <person name="Rynearson T.A."/>
            <person name="Schmutz J."/>
            <person name="Shapiro H."/>
            <person name="Siaut M."/>
            <person name="Stanley M."/>
            <person name="Sussman M.R."/>
            <person name="Taylor A.R."/>
            <person name="Vardi A."/>
            <person name="von Dassow P."/>
            <person name="Vyverman W."/>
            <person name="Willis A."/>
            <person name="Wyrwicz L.S."/>
            <person name="Rokhsar D.S."/>
            <person name="Weissenbach J."/>
            <person name="Armbrust E.V."/>
            <person name="Green B.R."/>
            <person name="Van de Peer Y."/>
            <person name="Grigoriev I.V."/>
        </authorList>
    </citation>
    <scope>NUCLEOTIDE SEQUENCE [LARGE SCALE GENOMIC DNA]</scope>
    <source>
        <strain evidence="7 8">CCMP1335</strain>
    </source>
</reference>
<dbReference type="Gene3D" id="1.10.510.10">
    <property type="entry name" value="Transferase(Phosphotransferase) domain 1"/>
    <property type="match status" value="1"/>
</dbReference>